<dbReference type="Pfam" id="PF03128">
    <property type="entry name" value="CXCXC"/>
    <property type="match status" value="1"/>
</dbReference>
<gene>
    <name evidence="4" type="ORF">I5282_11080</name>
</gene>
<sequence>MYETGFYKRRPLEKPSLDLCFEHPDKNKLVMITELKSSCIRGVVINRQSEHTITLTAVPLITCSAYIFSFTNYDGVEKAIIYHATSPGPRYAGWIASQIKSETDLSTVSIIIATPGNPSRHPDLNEIGDIHSEYLHSVGFTSKIQILFDCDRYMINNKGKHGVEKFEHDLVFHKVPHLEECTEYPVKEHILDENTCSCLLL</sequence>
<name>A0ABS1WCN3_9GAMM</name>
<dbReference type="RefSeq" id="WP_203107971.1">
    <property type="nucleotide sequence ID" value="NZ_JADOBG010000003.1"/>
</dbReference>
<evidence type="ECO:0000256" key="3">
    <source>
        <dbReference type="ARBA" id="ARBA00022729"/>
    </source>
</evidence>
<keyword evidence="5" id="KW-1185">Reference proteome</keyword>
<keyword evidence="3" id="KW-0732">Signal</keyword>
<dbReference type="InterPro" id="IPR004153">
    <property type="entry name" value="CXCXC_repeat"/>
</dbReference>
<reference evidence="4 5" key="1">
    <citation type="submission" date="2020-12" db="EMBL/GenBank/DDBJ databases">
        <title>WGS of Legionella: environmental sample.</title>
        <authorList>
            <person name="Cristino S."/>
            <person name="Girolamini L."/>
            <person name="Salaris S."/>
            <person name="Pascale M.R."/>
            <person name="Mazzotta M."/>
            <person name="Orsini M."/>
            <person name="Grottola A."/>
        </authorList>
    </citation>
    <scope>NUCLEOTIDE SEQUENCE [LARGE SCALE GENOMIC DNA]</scope>
    <source>
        <strain evidence="4 5">30cs62</strain>
    </source>
</reference>
<keyword evidence="2" id="KW-0964">Secreted</keyword>
<comment type="subcellular location">
    <subcellularLocation>
        <location evidence="1">Secreted</location>
    </subcellularLocation>
</comment>
<evidence type="ECO:0000256" key="2">
    <source>
        <dbReference type="ARBA" id="ARBA00022525"/>
    </source>
</evidence>
<evidence type="ECO:0000313" key="4">
    <source>
        <dbReference type="EMBL" id="MBL7527112.1"/>
    </source>
</evidence>
<comment type="caution">
    <text evidence="4">The sequence shown here is derived from an EMBL/GenBank/DDBJ whole genome shotgun (WGS) entry which is preliminary data.</text>
</comment>
<evidence type="ECO:0000256" key="1">
    <source>
        <dbReference type="ARBA" id="ARBA00004613"/>
    </source>
</evidence>
<dbReference type="Proteomes" id="UP000809910">
    <property type="component" value="Unassembled WGS sequence"/>
</dbReference>
<dbReference type="EMBL" id="JADWVN010000021">
    <property type="protein sequence ID" value="MBL7527112.1"/>
    <property type="molecule type" value="Genomic_DNA"/>
</dbReference>
<protein>
    <submittedName>
        <fullName evidence="4">Uncharacterized protein</fullName>
    </submittedName>
</protein>
<evidence type="ECO:0000313" key="5">
    <source>
        <dbReference type="Proteomes" id="UP000809910"/>
    </source>
</evidence>
<accession>A0ABS1WCN3</accession>
<organism evidence="4 5">
    <name type="scientific">Legionella bononiensis</name>
    <dbReference type="NCBI Taxonomy" id="2793102"/>
    <lineage>
        <taxon>Bacteria</taxon>
        <taxon>Pseudomonadati</taxon>
        <taxon>Pseudomonadota</taxon>
        <taxon>Gammaproteobacteria</taxon>
        <taxon>Legionellales</taxon>
        <taxon>Legionellaceae</taxon>
        <taxon>Legionella</taxon>
    </lineage>
</organism>
<proteinExistence type="predicted"/>